<sequence length="148" mass="16834">MGSVATCLNSVLQNKLALKLAITEIAYNNNKELLKSIYKTIKDDTPELYKIAIRILKIPSLSAASKRNWSAFSRIYNDRRLQLTNNRLAQQNLNQNNDILLDLIDNDLGEDNEETLMNNNEGIDSEEVDSNKISDEEIDAKSHIVNRK</sequence>
<evidence type="ECO:0000313" key="2">
    <source>
        <dbReference type="Proteomes" id="UP000789860"/>
    </source>
</evidence>
<dbReference type="EMBL" id="CAJVPM010000851">
    <property type="protein sequence ID" value="CAG8453238.1"/>
    <property type="molecule type" value="Genomic_DNA"/>
</dbReference>
<dbReference type="Proteomes" id="UP000789860">
    <property type="component" value="Unassembled WGS sequence"/>
</dbReference>
<name>A0ACA9K5G9_9GLOM</name>
<protein>
    <submittedName>
        <fullName evidence="1">4254_t:CDS:1</fullName>
    </submittedName>
</protein>
<comment type="caution">
    <text evidence="1">The sequence shown here is derived from an EMBL/GenBank/DDBJ whole genome shotgun (WGS) entry which is preliminary data.</text>
</comment>
<keyword evidence="2" id="KW-1185">Reference proteome</keyword>
<gene>
    <name evidence="1" type="ORF">SCALOS_LOCUS1282</name>
</gene>
<organism evidence="1 2">
    <name type="scientific">Scutellospora calospora</name>
    <dbReference type="NCBI Taxonomy" id="85575"/>
    <lineage>
        <taxon>Eukaryota</taxon>
        <taxon>Fungi</taxon>
        <taxon>Fungi incertae sedis</taxon>
        <taxon>Mucoromycota</taxon>
        <taxon>Glomeromycotina</taxon>
        <taxon>Glomeromycetes</taxon>
        <taxon>Diversisporales</taxon>
        <taxon>Gigasporaceae</taxon>
        <taxon>Scutellospora</taxon>
    </lineage>
</organism>
<evidence type="ECO:0000313" key="1">
    <source>
        <dbReference type="EMBL" id="CAG8453238.1"/>
    </source>
</evidence>
<accession>A0ACA9K5G9</accession>
<proteinExistence type="predicted"/>
<reference evidence="1" key="1">
    <citation type="submission" date="2021-06" db="EMBL/GenBank/DDBJ databases">
        <authorList>
            <person name="Kallberg Y."/>
            <person name="Tangrot J."/>
            <person name="Rosling A."/>
        </authorList>
    </citation>
    <scope>NUCLEOTIDE SEQUENCE</scope>
    <source>
        <strain evidence="1">AU212A</strain>
    </source>
</reference>